<name>A0AC61YCF4_9FLAO</name>
<keyword evidence="2" id="KW-1185">Reference proteome</keyword>
<comment type="caution">
    <text evidence="1">The sequence shown here is derived from an EMBL/GenBank/DDBJ whole genome shotgun (WGS) entry which is preliminary data.</text>
</comment>
<accession>A0AC61YCF4</accession>
<evidence type="ECO:0000313" key="2">
    <source>
        <dbReference type="Proteomes" id="UP000356253"/>
    </source>
</evidence>
<evidence type="ECO:0000313" key="1">
    <source>
        <dbReference type="EMBL" id="VVV02073.1"/>
    </source>
</evidence>
<reference evidence="1" key="1">
    <citation type="submission" date="2019-09" db="EMBL/GenBank/DDBJ databases">
        <authorList>
            <person name="Rodrigo-Torres L."/>
            <person name="Arahal R. D."/>
            <person name="Lucena T."/>
        </authorList>
    </citation>
    <scope>NUCLEOTIDE SEQUENCE</scope>
    <source>
        <strain evidence="1">ISS653</strain>
    </source>
</reference>
<protein>
    <submittedName>
        <fullName evidence="1">Uncharacterized protein</fullName>
    </submittedName>
</protein>
<organism evidence="1 2">
    <name type="scientific">Mesonia oceanica</name>
    <dbReference type="NCBI Taxonomy" id="2687242"/>
    <lineage>
        <taxon>Bacteria</taxon>
        <taxon>Pseudomonadati</taxon>
        <taxon>Bacteroidota</taxon>
        <taxon>Flavobacteriia</taxon>
        <taxon>Flavobacteriales</taxon>
        <taxon>Flavobacteriaceae</taxon>
        <taxon>Mesonia</taxon>
    </lineage>
</organism>
<dbReference type="EMBL" id="CABVMM010000015">
    <property type="protein sequence ID" value="VVV02073.1"/>
    <property type="molecule type" value="Genomic_DNA"/>
</dbReference>
<gene>
    <name evidence="1" type="ORF">FVB9532_03369</name>
</gene>
<sequence>MKKFLNISFKVLAFIWILILGFGIIASQFLGETSDALGFNEPANSPKEEFVNKQTITIADSIPQGQFKYEIYFTEFEGKMPNKTCHVLMKENNIIITQDETTNLTGGKTIFKGIVLKHKSGKWILSTHYKDKNADEIGGCTGIPIINFDKQIIEWC</sequence>
<dbReference type="Proteomes" id="UP000356253">
    <property type="component" value="Unassembled WGS sequence"/>
</dbReference>
<proteinExistence type="predicted"/>